<keyword evidence="2" id="KW-1185">Reference proteome</keyword>
<dbReference type="AlphaFoldDB" id="A0A0A7FT17"/>
<sequence>MINEEKYFKIISKICEVNHISNDELVEILKKRESKYLLVLFLKKYNCCSEEELKELLNVRTKRSINYNYEKAEEKFLINRNFRDKYLEIEKKIDEII</sequence>
<evidence type="ECO:0000313" key="1">
    <source>
        <dbReference type="EMBL" id="AIY82737.1"/>
    </source>
</evidence>
<evidence type="ECO:0008006" key="3">
    <source>
        <dbReference type="Google" id="ProtNLM"/>
    </source>
</evidence>
<reference evidence="1 2" key="1">
    <citation type="journal article" date="2015" name="Infect. Genet. Evol.">
        <title>Genomic sequences of six botulinum neurotoxin-producing strains representing three clostridial species illustrate the mobility and diversity of botulinum neurotoxin genes.</title>
        <authorList>
            <person name="Smith T.J."/>
            <person name="Hill K.K."/>
            <person name="Xie G."/>
            <person name="Foley B.T."/>
            <person name="Williamson C.H."/>
            <person name="Foster J.T."/>
            <person name="Johnson S.L."/>
            <person name="Chertkov O."/>
            <person name="Teshima H."/>
            <person name="Gibbons H.S."/>
            <person name="Johnsky L.A."/>
            <person name="Karavis M.A."/>
            <person name="Smith L.A."/>
        </authorList>
    </citation>
    <scope>NUCLEOTIDE SEQUENCE [LARGE SCALE GENOMIC DNA]</scope>
    <source>
        <strain evidence="1">Sullivan</strain>
    </source>
</reference>
<dbReference type="eggNOG" id="ENOG502ZSFI">
    <property type="taxonomic scope" value="Bacteria"/>
</dbReference>
<dbReference type="STRING" id="1561.NPD11_1410"/>
<dbReference type="KEGG" id="cbv:U729_1607"/>
<organism evidence="1 2">
    <name type="scientific">Clostridium baratii str. Sullivan</name>
    <dbReference type="NCBI Taxonomy" id="1415775"/>
    <lineage>
        <taxon>Bacteria</taxon>
        <taxon>Bacillati</taxon>
        <taxon>Bacillota</taxon>
        <taxon>Clostridia</taxon>
        <taxon>Eubacteriales</taxon>
        <taxon>Clostridiaceae</taxon>
        <taxon>Clostridium</taxon>
    </lineage>
</organism>
<name>A0A0A7FT17_9CLOT</name>
<accession>A0A0A7FT17</accession>
<dbReference type="OrthoDB" id="1930532at2"/>
<dbReference type="InterPro" id="IPR010921">
    <property type="entry name" value="Trp_repressor/repl_initiator"/>
</dbReference>
<dbReference type="Gene3D" id="1.10.1750.10">
    <property type="match status" value="1"/>
</dbReference>
<gene>
    <name evidence="1" type="ORF">U729_1607</name>
</gene>
<proteinExistence type="predicted"/>
<protein>
    <recommendedName>
        <fullName evidence="3">Ribose 5-phosphate isomerase</fullName>
    </recommendedName>
</protein>
<dbReference type="HOGENOM" id="CLU_152429_1_0_9"/>
<evidence type="ECO:0000313" key="2">
    <source>
        <dbReference type="Proteomes" id="UP000030635"/>
    </source>
</evidence>
<dbReference type="Proteomes" id="UP000030635">
    <property type="component" value="Chromosome"/>
</dbReference>
<dbReference type="EMBL" id="CP006905">
    <property type="protein sequence ID" value="AIY82737.1"/>
    <property type="molecule type" value="Genomic_DNA"/>
</dbReference>
<dbReference type="RefSeq" id="WP_039313424.1">
    <property type="nucleotide sequence ID" value="NZ_CP006905.1"/>
</dbReference>
<dbReference type="GO" id="GO:0043565">
    <property type="term" value="F:sequence-specific DNA binding"/>
    <property type="evidence" value="ECO:0007669"/>
    <property type="project" value="InterPro"/>
</dbReference>